<reference evidence="4" key="2">
    <citation type="submission" date="2025-09" db="UniProtKB">
        <authorList>
            <consortium name="Ensembl"/>
        </authorList>
    </citation>
    <scope>IDENTIFICATION</scope>
</reference>
<dbReference type="InterPro" id="IPR003597">
    <property type="entry name" value="Ig_C1-set"/>
</dbReference>
<dbReference type="Pfam" id="PF07654">
    <property type="entry name" value="C1-set"/>
    <property type="match status" value="1"/>
</dbReference>
<organism evidence="4 5">
    <name type="scientific">Anas zonorhyncha</name>
    <name type="common">Eastern spot-billed duck</name>
    <dbReference type="NCBI Taxonomy" id="75864"/>
    <lineage>
        <taxon>Eukaryota</taxon>
        <taxon>Metazoa</taxon>
        <taxon>Chordata</taxon>
        <taxon>Craniata</taxon>
        <taxon>Vertebrata</taxon>
        <taxon>Euteleostomi</taxon>
        <taxon>Archelosauria</taxon>
        <taxon>Archosauria</taxon>
        <taxon>Dinosauria</taxon>
        <taxon>Saurischia</taxon>
        <taxon>Theropoda</taxon>
        <taxon>Coelurosauria</taxon>
        <taxon>Aves</taxon>
        <taxon>Neognathae</taxon>
        <taxon>Galloanserae</taxon>
        <taxon>Anseriformes</taxon>
        <taxon>Anatidae</taxon>
        <taxon>Anatinae</taxon>
        <taxon>Anas</taxon>
    </lineage>
</organism>
<dbReference type="InterPro" id="IPR036179">
    <property type="entry name" value="Ig-like_dom_sf"/>
</dbReference>
<name>A0A8B9ULW0_9AVES</name>
<protein>
    <recommendedName>
        <fullName evidence="3">Ig-like domain-containing protein</fullName>
    </recommendedName>
</protein>
<dbReference type="PANTHER" id="PTHR23411">
    <property type="entry name" value="TAPASIN"/>
    <property type="match status" value="1"/>
</dbReference>
<dbReference type="SMART" id="SM00409">
    <property type="entry name" value="IG"/>
    <property type="match status" value="2"/>
</dbReference>
<dbReference type="PROSITE" id="PS50835">
    <property type="entry name" value="IG_LIKE"/>
    <property type="match status" value="2"/>
</dbReference>
<feature type="domain" description="Ig-like" evidence="3">
    <location>
        <begin position="71"/>
        <end position="178"/>
    </location>
</feature>
<dbReference type="Proteomes" id="UP000694549">
    <property type="component" value="Unplaced"/>
</dbReference>
<sequence length="351" mass="36533">GPLERIWGPPWVPPTCELSPTPPHSGSAPWARALHPDGRSPPEMGGSWWLATLRTPTYGVTALLQGQPGPPGATAVTAALAVLTRTPEVRGRPGGAVDLHCAFAAPPGPFALEWRQQHRGAGRVLLAYESATARAPRATPGAELLLGPPGGDGEGATAVTLRLPRLEVAHEGTYFCSVFLPHGHAQQLLQLQVLGPPKVTLSPRPLVVAPGAATELRCHVAGFYPLDAAVTWWRRAAGSGTSAPVADTWSSGHRQGPDGTYSRSVGTVLPPARPQNHGDVYTCVVTHPALDAPLRATVQLQLAGRGGTSGCGLGTLGDGLRDIGIGVGDTRGCWDWGWAGLRDIGIKVGEV</sequence>
<dbReference type="InterPro" id="IPR003006">
    <property type="entry name" value="Ig/MHC_CS"/>
</dbReference>
<dbReference type="PROSITE" id="PS00290">
    <property type="entry name" value="IG_MHC"/>
    <property type="match status" value="1"/>
</dbReference>
<evidence type="ECO:0000313" key="5">
    <source>
        <dbReference type="Proteomes" id="UP000694549"/>
    </source>
</evidence>
<feature type="region of interest" description="Disordered" evidence="2">
    <location>
        <begin position="243"/>
        <end position="264"/>
    </location>
</feature>
<dbReference type="InterPro" id="IPR003599">
    <property type="entry name" value="Ig_sub"/>
</dbReference>
<dbReference type="Pfam" id="PF07686">
    <property type="entry name" value="V-set"/>
    <property type="match status" value="1"/>
</dbReference>
<dbReference type="InterPro" id="IPR050380">
    <property type="entry name" value="Immune_Resp_Modulators"/>
</dbReference>
<evidence type="ECO:0000259" key="3">
    <source>
        <dbReference type="PROSITE" id="PS50835"/>
    </source>
</evidence>
<dbReference type="Gene3D" id="2.60.40.10">
    <property type="entry name" value="Immunoglobulins"/>
    <property type="match status" value="3"/>
</dbReference>
<dbReference type="SMART" id="SM00407">
    <property type="entry name" value="IGc1"/>
    <property type="match status" value="1"/>
</dbReference>
<accession>A0A8B9ULW0</accession>
<dbReference type="AlphaFoldDB" id="A0A8B9ULW0"/>
<dbReference type="SUPFAM" id="SSF48726">
    <property type="entry name" value="Immunoglobulin"/>
    <property type="match status" value="2"/>
</dbReference>
<dbReference type="InterPro" id="IPR013783">
    <property type="entry name" value="Ig-like_fold"/>
</dbReference>
<keyword evidence="5" id="KW-1185">Reference proteome</keyword>
<keyword evidence="1" id="KW-0393">Immunoglobulin domain</keyword>
<proteinExistence type="predicted"/>
<dbReference type="InterPro" id="IPR013106">
    <property type="entry name" value="Ig_V-set"/>
</dbReference>
<reference evidence="4" key="1">
    <citation type="submission" date="2025-08" db="UniProtKB">
        <authorList>
            <consortium name="Ensembl"/>
        </authorList>
    </citation>
    <scope>IDENTIFICATION</scope>
</reference>
<evidence type="ECO:0000256" key="1">
    <source>
        <dbReference type="ARBA" id="ARBA00023319"/>
    </source>
</evidence>
<evidence type="ECO:0000313" key="4">
    <source>
        <dbReference type="Ensembl" id="ENSAZOP00000010021.1"/>
    </source>
</evidence>
<dbReference type="InterPro" id="IPR007110">
    <property type="entry name" value="Ig-like_dom"/>
</dbReference>
<dbReference type="Ensembl" id="ENSAZOT00000010702.1">
    <property type="protein sequence ID" value="ENSAZOP00000010021.1"/>
    <property type="gene ID" value="ENSAZOG00000006394.1"/>
</dbReference>
<feature type="domain" description="Ig-like" evidence="3">
    <location>
        <begin position="197"/>
        <end position="299"/>
    </location>
</feature>
<evidence type="ECO:0000256" key="2">
    <source>
        <dbReference type="SAM" id="MobiDB-lite"/>
    </source>
</evidence>